<dbReference type="EMBL" id="CP022753">
    <property type="protein sequence ID" value="ASU82578.1"/>
    <property type="molecule type" value="Genomic_DNA"/>
</dbReference>
<organism evidence="1 2">
    <name type="scientific">Nocardiopsis gilva YIM 90087</name>
    <dbReference type="NCBI Taxonomy" id="1235441"/>
    <lineage>
        <taxon>Bacteria</taxon>
        <taxon>Bacillati</taxon>
        <taxon>Actinomycetota</taxon>
        <taxon>Actinomycetes</taxon>
        <taxon>Streptosporangiales</taxon>
        <taxon>Nocardiopsidaceae</taxon>
        <taxon>Nocardiopsis</taxon>
    </lineage>
</organism>
<name>A0A223S386_9ACTN</name>
<dbReference type="Proteomes" id="UP000215005">
    <property type="component" value="Chromosome"/>
</dbReference>
<accession>A0A223S386</accession>
<proteinExistence type="predicted"/>
<gene>
    <name evidence="1" type="ORF">CDO52_07075</name>
</gene>
<keyword evidence="2" id="KW-1185">Reference proteome</keyword>
<evidence type="ECO:0000313" key="2">
    <source>
        <dbReference type="Proteomes" id="UP000215005"/>
    </source>
</evidence>
<dbReference type="KEGG" id="ngv:CDO52_07075"/>
<evidence type="ECO:0000313" key="1">
    <source>
        <dbReference type="EMBL" id="ASU82578.1"/>
    </source>
</evidence>
<reference evidence="1 2" key="1">
    <citation type="submission" date="2017-08" db="EMBL/GenBank/DDBJ databases">
        <title>The complete genome sequence of Nocardiopsis gilva YIM 90087.</title>
        <authorList>
            <person name="Yin M."/>
            <person name="Tang S."/>
        </authorList>
    </citation>
    <scope>NUCLEOTIDE SEQUENCE [LARGE SCALE GENOMIC DNA]</scope>
    <source>
        <strain evidence="1 2">YIM 90087</strain>
    </source>
</reference>
<dbReference type="AlphaFoldDB" id="A0A223S386"/>
<protein>
    <submittedName>
        <fullName evidence="1">Uncharacterized protein</fullName>
    </submittedName>
</protein>
<sequence length="161" mass="16937">MFCVTDRGGRGPPKFDLAPGVGPDEVLAVEALSHEVVAQASGECVFQRRAILVRRFGAGEDGTHSAAKFFEGGISGLFGATADEALQYLLGLCGLETSGGLVDHSGHKGVEALLNQRILPDGPTNIVGTLGFPWSLESFDCAFHKLDKIAVIKKDDVASLI</sequence>